<evidence type="ECO:0000313" key="3">
    <source>
        <dbReference type="Proteomes" id="UP001558652"/>
    </source>
</evidence>
<feature type="compositionally biased region" description="Basic residues" evidence="1">
    <location>
        <begin position="113"/>
        <end position="125"/>
    </location>
</feature>
<feature type="region of interest" description="Disordered" evidence="1">
    <location>
        <begin position="70"/>
        <end position="125"/>
    </location>
</feature>
<protein>
    <submittedName>
        <fullName evidence="2">Uncharacterized protein</fullName>
    </submittedName>
</protein>
<feature type="region of interest" description="Disordered" evidence="1">
    <location>
        <begin position="28"/>
        <end position="51"/>
    </location>
</feature>
<sequence length="792" mass="88119">MPFMVEAHVMRAAGESMIEQECASAIHDVSSKGDSKGEDAPGEDSDGEAEKTVSKLLRELCLVRKIRSQSLEEEEDEGQDRKTARVITPHLRETDQEGVASSTGCRRGPGRIQRSRVRRTSFKKRQPVVTKTMEVPRVAVVPVTEYAPKTAAIHRRALYSQVQRPRYLHPVPWKEGGQIFNEFSMAVNGGSRICRSRQGLRAGFLGYVDPDDCWIFRSGQLCGGECFRGFASHVGSILELPIRTSWNTSSDSSSKNSIGLNIEDCERKIRRVSPVSIGLRSDCIDLVVRPVNYIVKGPVKRALLEADFKATEQLPEPPAMLEGHHRPTEQPKDTEAVDQAGGSGKNAYDNSVDVLHKIENPEGTNPIENMKTRETNNNLKRDETASYHVRDQSKAEDVQPPGRAVETTPGSDPHPRSPTKDYGVQGTVLGLNSDGGVQNETLPKNCSRSKQLFSGHTRDENALINNSKTINEMINLAWIVKDKNSVGGENINNRYRNSEVRRLSSRKGYKFTKGCRDFFAKVGMPACRWVRGGQNKSGTRSVSEMSSQRSSSSTSAEAVRSAYHRGEICSVTEFLTLRRESIVSMFTSGLGRLKTVALTLRAGDYGMSFGTKRCCAIGTTINAETYCKTPEKLKKKRRQMEGNPESWCAPPSRQRQTPYWSCDSGLACVLWMGYYPPTYHPQIFHLSPKSWFGNVFPTIRRQRILRSGLLRDFSGNGDQHRVPPMRCRGGSEGEGSMGCPKVVWAVTKINIYPDDSRTYEVMKLSSQPPCPVPTSTDSIFVLVPPSQQNCNK</sequence>
<feature type="region of interest" description="Disordered" evidence="1">
    <location>
        <begin position="315"/>
        <end position="445"/>
    </location>
</feature>
<dbReference type="Proteomes" id="UP001558652">
    <property type="component" value="Unassembled WGS sequence"/>
</dbReference>
<proteinExistence type="predicted"/>
<feature type="compositionally biased region" description="Basic and acidic residues" evidence="1">
    <location>
        <begin position="322"/>
        <end position="335"/>
    </location>
</feature>
<feature type="compositionally biased region" description="Low complexity" evidence="1">
    <location>
        <begin position="539"/>
        <end position="557"/>
    </location>
</feature>
<feature type="compositionally biased region" description="Basic and acidic residues" evidence="1">
    <location>
        <begin position="29"/>
        <end position="39"/>
    </location>
</feature>
<evidence type="ECO:0000313" key="2">
    <source>
        <dbReference type="EMBL" id="KAL1121978.1"/>
    </source>
</evidence>
<feature type="region of interest" description="Disordered" evidence="1">
    <location>
        <begin position="533"/>
        <end position="557"/>
    </location>
</feature>
<name>A0ABD0YLJ3_9HEMI</name>
<dbReference type="EMBL" id="JBFDAA010000014">
    <property type="protein sequence ID" value="KAL1121978.1"/>
    <property type="molecule type" value="Genomic_DNA"/>
</dbReference>
<dbReference type="AlphaFoldDB" id="A0ABD0YLJ3"/>
<reference evidence="2 3" key="1">
    <citation type="submission" date="2024-07" db="EMBL/GenBank/DDBJ databases">
        <title>Chromosome-level genome assembly of the water stick insect Ranatra chinensis (Heteroptera: Nepidae).</title>
        <authorList>
            <person name="Liu X."/>
        </authorList>
    </citation>
    <scope>NUCLEOTIDE SEQUENCE [LARGE SCALE GENOMIC DNA]</scope>
    <source>
        <strain evidence="2">Cailab_2021Rc</strain>
        <tissue evidence="2">Muscle</tissue>
    </source>
</reference>
<evidence type="ECO:0000256" key="1">
    <source>
        <dbReference type="SAM" id="MobiDB-lite"/>
    </source>
</evidence>
<feature type="compositionally biased region" description="Basic and acidic residues" evidence="1">
    <location>
        <begin position="370"/>
        <end position="397"/>
    </location>
</feature>
<accession>A0ABD0YLJ3</accession>
<feature type="compositionally biased region" description="Polar residues" evidence="1">
    <location>
        <begin position="435"/>
        <end position="445"/>
    </location>
</feature>
<keyword evidence="3" id="KW-1185">Reference proteome</keyword>
<gene>
    <name evidence="2" type="ORF">AAG570_003386</name>
</gene>
<organism evidence="2 3">
    <name type="scientific">Ranatra chinensis</name>
    <dbReference type="NCBI Taxonomy" id="642074"/>
    <lineage>
        <taxon>Eukaryota</taxon>
        <taxon>Metazoa</taxon>
        <taxon>Ecdysozoa</taxon>
        <taxon>Arthropoda</taxon>
        <taxon>Hexapoda</taxon>
        <taxon>Insecta</taxon>
        <taxon>Pterygota</taxon>
        <taxon>Neoptera</taxon>
        <taxon>Paraneoptera</taxon>
        <taxon>Hemiptera</taxon>
        <taxon>Heteroptera</taxon>
        <taxon>Panheteroptera</taxon>
        <taxon>Nepomorpha</taxon>
        <taxon>Nepidae</taxon>
        <taxon>Ranatrinae</taxon>
        <taxon>Ranatra</taxon>
    </lineage>
</organism>
<comment type="caution">
    <text evidence="2">The sequence shown here is derived from an EMBL/GenBank/DDBJ whole genome shotgun (WGS) entry which is preliminary data.</text>
</comment>